<gene>
    <name evidence="1" type="ORF">F4820DRAFT_454433</name>
</gene>
<accession>A0ACB9YI99</accession>
<evidence type="ECO:0000313" key="2">
    <source>
        <dbReference type="Proteomes" id="UP001497700"/>
    </source>
</evidence>
<protein>
    <submittedName>
        <fullName evidence="1">Uncharacterized protein</fullName>
    </submittedName>
</protein>
<evidence type="ECO:0000313" key="1">
    <source>
        <dbReference type="EMBL" id="KAI4858887.1"/>
    </source>
</evidence>
<reference evidence="1 2" key="1">
    <citation type="journal article" date="2022" name="New Phytol.">
        <title>Ecological generalism drives hyperdiversity of secondary metabolite gene clusters in xylarialean endophytes.</title>
        <authorList>
            <person name="Franco M.E.E."/>
            <person name="Wisecaver J.H."/>
            <person name="Arnold A.E."/>
            <person name="Ju Y.M."/>
            <person name="Slot J.C."/>
            <person name="Ahrendt S."/>
            <person name="Moore L.P."/>
            <person name="Eastman K.E."/>
            <person name="Scott K."/>
            <person name="Konkel Z."/>
            <person name="Mondo S.J."/>
            <person name="Kuo A."/>
            <person name="Hayes R.D."/>
            <person name="Haridas S."/>
            <person name="Andreopoulos B."/>
            <person name="Riley R."/>
            <person name="LaButti K."/>
            <person name="Pangilinan J."/>
            <person name="Lipzen A."/>
            <person name="Amirebrahimi M."/>
            <person name="Yan J."/>
            <person name="Adam C."/>
            <person name="Keymanesh K."/>
            <person name="Ng V."/>
            <person name="Louie K."/>
            <person name="Northen T."/>
            <person name="Drula E."/>
            <person name="Henrissat B."/>
            <person name="Hsieh H.M."/>
            <person name="Youens-Clark K."/>
            <person name="Lutzoni F."/>
            <person name="Miadlikowska J."/>
            <person name="Eastwood D.C."/>
            <person name="Hamelin R.C."/>
            <person name="Grigoriev I.V."/>
            <person name="U'Ren J.M."/>
        </authorList>
    </citation>
    <scope>NUCLEOTIDE SEQUENCE [LARGE SCALE GENOMIC DNA]</scope>
    <source>
        <strain evidence="1 2">CBS 119005</strain>
    </source>
</reference>
<sequence length="610" mass="69468">MQTSHPESYTSVPDTIKQVAICGPPDIILSMRFWDKIFPVAMHKLEKGFEEPKGRRATGYSIRGMADWDQVYQQVESCREKYLNGGLYIAVKKGWRQFADNIGPLQESMKLIPDVDYVTPVRGTLEFIVDAIRRASETRQKLLQGLDKLNSLFKDIELFLITFPTEENVHEAGKDLVVSVLVAVEKLIGFYLKQKGKKIVSALFKGEDYEKDVVDSLQDITSKSENLRHEATKADMSQSARNWKLAEQRSDELLKLQVALRDGQEKIIQNQYFLAGNLEKTTNLMNDVLDLTKEHEVNMKRKIADLQQRNANLQQQLLDSEHRADSLHRALTPSPITAPSIGWHITPDSLWHMFGALGFDDRDMQHTQEKQEQIPIHDRAIAESLISIPRFREWMVVATSRKLFVHGVSASNRPISSLSVFCSTFSQALRQNPRFISLVYFCGLHAEYEDPHAGPLSMMMSFVAQLILQGDFDTTFLHNYVDISWAEYDEEPDMDDLCALVKWLVGQLPVETTVFCVIDGVNAYEKDSYVRDLVDGLACILDLTIDMDIQATVKILVTSPSRTLEVREGFHDDDMVVLMTGQLDTSMEANQRHFQHKISRVLENGEMGYA</sequence>
<proteinExistence type="predicted"/>
<organism evidence="1 2">
    <name type="scientific">Hypoxylon rubiginosum</name>
    <dbReference type="NCBI Taxonomy" id="110542"/>
    <lineage>
        <taxon>Eukaryota</taxon>
        <taxon>Fungi</taxon>
        <taxon>Dikarya</taxon>
        <taxon>Ascomycota</taxon>
        <taxon>Pezizomycotina</taxon>
        <taxon>Sordariomycetes</taxon>
        <taxon>Xylariomycetidae</taxon>
        <taxon>Xylariales</taxon>
        <taxon>Hypoxylaceae</taxon>
        <taxon>Hypoxylon</taxon>
    </lineage>
</organism>
<dbReference type="Proteomes" id="UP001497700">
    <property type="component" value="Unassembled WGS sequence"/>
</dbReference>
<keyword evidence="2" id="KW-1185">Reference proteome</keyword>
<name>A0ACB9YI99_9PEZI</name>
<comment type="caution">
    <text evidence="1">The sequence shown here is derived from an EMBL/GenBank/DDBJ whole genome shotgun (WGS) entry which is preliminary data.</text>
</comment>
<dbReference type="EMBL" id="MU393677">
    <property type="protein sequence ID" value="KAI4858887.1"/>
    <property type="molecule type" value="Genomic_DNA"/>
</dbReference>